<protein>
    <submittedName>
        <fullName evidence="7">Guanylate kinase</fullName>
    </submittedName>
</protein>
<evidence type="ECO:0000256" key="1">
    <source>
        <dbReference type="ARBA" id="ARBA00003531"/>
    </source>
</evidence>
<feature type="domain" description="Guanylate kinase-like" evidence="6">
    <location>
        <begin position="2"/>
        <end position="192"/>
    </location>
</feature>
<evidence type="ECO:0000256" key="2">
    <source>
        <dbReference type="ARBA" id="ARBA00005790"/>
    </source>
</evidence>
<accession>A0ABR7NW12</accession>
<keyword evidence="4 7" id="KW-0418">Kinase</keyword>
<comment type="caution">
    <text evidence="7">The sequence shown here is derived from an EMBL/GenBank/DDBJ whole genome shotgun (WGS) entry which is preliminary data.</text>
</comment>
<dbReference type="PROSITE" id="PS00856">
    <property type="entry name" value="GUANYLATE_KINASE_1"/>
    <property type="match status" value="1"/>
</dbReference>
<proteinExistence type="inferred from homology"/>
<evidence type="ECO:0000313" key="7">
    <source>
        <dbReference type="EMBL" id="MBC8599547.1"/>
    </source>
</evidence>
<reference evidence="7 8" key="1">
    <citation type="submission" date="2020-08" db="EMBL/GenBank/DDBJ databases">
        <title>Genome public.</title>
        <authorList>
            <person name="Liu C."/>
            <person name="Sun Q."/>
        </authorList>
    </citation>
    <scope>NUCLEOTIDE SEQUENCE [LARGE SCALE GENOMIC DNA]</scope>
    <source>
        <strain evidence="7 8">BX10</strain>
    </source>
</reference>
<evidence type="ECO:0000256" key="4">
    <source>
        <dbReference type="ARBA" id="ARBA00022777"/>
    </source>
</evidence>
<evidence type="ECO:0000259" key="6">
    <source>
        <dbReference type="PROSITE" id="PS50052"/>
    </source>
</evidence>
<evidence type="ECO:0000313" key="8">
    <source>
        <dbReference type="Proteomes" id="UP000647491"/>
    </source>
</evidence>
<dbReference type="PANTHER" id="PTHR23117">
    <property type="entry name" value="GUANYLATE KINASE-RELATED"/>
    <property type="match status" value="1"/>
</dbReference>
<comment type="function">
    <text evidence="1">Essential for recycling GMP and indirectly, cGMP.</text>
</comment>
<dbReference type="Pfam" id="PF00625">
    <property type="entry name" value="Guanylate_kin"/>
    <property type="match status" value="1"/>
</dbReference>
<dbReference type="InterPro" id="IPR008145">
    <property type="entry name" value="GK/Ca_channel_bsu"/>
</dbReference>
<organism evidence="7 8">
    <name type="scientific">Enterocloster hominis</name>
    <name type="common">ex Liu et al. 2021</name>
    <dbReference type="NCBI Taxonomy" id="2763663"/>
    <lineage>
        <taxon>Bacteria</taxon>
        <taxon>Bacillati</taxon>
        <taxon>Bacillota</taxon>
        <taxon>Clostridia</taxon>
        <taxon>Lachnospirales</taxon>
        <taxon>Lachnospiraceae</taxon>
        <taxon>Enterocloster</taxon>
    </lineage>
</organism>
<dbReference type="InterPro" id="IPR020590">
    <property type="entry name" value="Guanylate_kinase_CS"/>
</dbReference>
<evidence type="ECO:0000256" key="3">
    <source>
        <dbReference type="ARBA" id="ARBA00022679"/>
    </source>
</evidence>
<dbReference type="InterPro" id="IPR027417">
    <property type="entry name" value="P-loop_NTPase"/>
</dbReference>
<comment type="similarity">
    <text evidence="2">Belongs to the guanylate kinase family.</text>
</comment>
<dbReference type="InterPro" id="IPR008144">
    <property type="entry name" value="Guanylate_kin-like_dom"/>
</dbReference>
<keyword evidence="8" id="KW-1185">Reference proteome</keyword>
<sequence>MGRIFYIMGKSATGKDTVFKELLKRRPELTTVVPYTTRPIREGETDGVEYFFTSSEKLEQFKNSGKIVELRTYETVMGPWSYFTMDDGQFDIHGEGDCLMIGTLESYEKMCRYYGNGALVPVYIEVPDGIRLLRAVKREGKQKNPNYREVCRRYLADEDDFSEELLSRLRIGKRFSNTDLEACLEEILKEMESH</sequence>
<dbReference type="PROSITE" id="PS50052">
    <property type="entry name" value="GUANYLATE_KINASE_2"/>
    <property type="match status" value="1"/>
</dbReference>
<dbReference type="Gene3D" id="3.40.50.300">
    <property type="entry name" value="P-loop containing nucleotide triphosphate hydrolases"/>
    <property type="match status" value="1"/>
</dbReference>
<name>A0ABR7NW12_9FIRM</name>
<dbReference type="EMBL" id="JACRTJ010000022">
    <property type="protein sequence ID" value="MBC8599547.1"/>
    <property type="molecule type" value="Genomic_DNA"/>
</dbReference>
<keyword evidence="3" id="KW-0808">Transferase</keyword>
<dbReference type="SMART" id="SM00072">
    <property type="entry name" value="GuKc"/>
    <property type="match status" value="1"/>
</dbReference>
<gene>
    <name evidence="7" type="ORF">H8708_09975</name>
</gene>
<dbReference type="SUPFAM" id="SSF52540">
    <property type="entry name" value="P-loop containing nucleoside triphosphate hydrolases"/>
    <property type="match status" value="1"/>
</dbReference>
<evidence type="ECO:0000256" key="5">
    <source>
        <dbReference type="ARBA" id="ARBA00048594"/>
    </source>
</evidence>
<dbReference type="RefSeq" id="WP_022272939.1">
    <property type="nucleotide sequence ID" value="NZ_JACRTJ010000022.1"/>
</dbReference>
<dbReference type="GO" id="GO:0016301">
    <property type="term" value="F:kinase activity"/>
    <property type="evidence" value="ECO:0007669"/>
    <property type="project" value="UniProtKB-KW"/>
</dbReference>
<dbReference type="Proteomes" id="UP000647491">
    <property type="component" value="Unassembled WGS sequence"/>
</dbReference>
<comment type="catalytic activity">
    <reaction evidence="5">
        <text>GMP + ATP = GDP + ADP</text>
        <dbReference type="Rhea" id="RHEA:20780"/>
        <dbReference type="ChEBI" id="CHEBI:30616"/>
        <dbReference type="ChEBI" id="CHEBI:58115"/>
        <dbReference type="ChEBI" id="CHEBI:58189"/>
        <dbReference type="ChEBI" id="CHEBI:456216"/>
        <dbReference type="EC" id="2.7.4.8"/>
    </reaction>
</comment>
<dbReference type="PANTHER" id="PTHR23117:SF13">
    <property type="entry name" value="GUANYLATE KINASE"/>
    <property type="match status" value="1"/>
</dbReference>